<feature type="chain" id="PRO_5012543833" evidence="1">
    <location>
        <begin position="20"/>
        <end position="313"/>
    </location>
</feature>
<dbReference type="Pfam" id="PF05229">
    <property type="entry name" value="SCPU"/>
    <property type="match status" value="2"/>
</dbReference>
<dbReference type="PROSITE" id="PS51257">
    <property type="entry name" value="PROKAR_LIPOPROTEIN"/>
    <property type="match status" value="1"/>
</dbReference>
<geneLocation type="plasmid" evidence="4">
    <name>prsp8c3c</name>
</geneLocation>
<feature type="domain" description="Spore coat protein U/FanG" evidence="2">
    <location>
        <begin position="15"/>
        <end position="151"/>
    </location>
</feature>
<dbReference type="RefSeq" id="WP_074065438.1">
    <property type="nucleotide sequence ID" value="NZ_CP017244.1"/>
</dbReference>
<dbReference type="EMBL" id="CP017244">
    <property type="protein sequence ID" value="APO79770.1"/>
    <property type="molecule type" value="Genomic_DNA"/>
</dbReference>
<evidence type="ECO:0000313" key="3">
    <source>
        <dbReference type="EMBL" id="APO79770.1"/>
    </source>
</evidence>
<organism evidence="3 4">
    <name type="scientific">Rhizobium etli 8C-3</name>
    <dbReference type="NCBI Taxonomy" id="538025"/>
    <lineage>
        <taxon>Bacteria</taxon>
        <taxon>Pseudomonadati</taxon>
        <taxon>Pseudomonadota</taxon>
        <taxon>Alphaproteobacteria</taxon>
        <taxon>Hyphomicrobiales</taxon>
        <taxon>Rhizobiaceae</taxon>
        <taxon>Rhizobium/Agrobacterium group</taxon>
        <taxon>Rhizobium</taxon>
    </lineage>
</organism>
<dbReference type="Proteomes" id="UP000185109">
    <property type="component" value="Plasmid pRsp8C3c"/>
</dbReference>
<dbReference type="InterPro" id="IPR007893">
    <property type="entry name" value="Spore_coat_U/FanG"/>
</dbReference>
<proteinExistence type="predicted"/>
<dbReference type="SMART" id="SM00972">
    <property type="entry name" value="SCPU"/>
    <property type="match status" value="2"/>
</dbReference>
<evidence type="ECO:0000313" key="4">
    <source>
        <dbReference type="Proteomes" id="UP000185109"/>
    </source>
</evidence>
<reference evidence="3 4" key="1">
    <citation type="submission" date="2016-09" db="EMBL/GenBank/DDBJ databases">
        <title>The complete genome sequences of Rhizobium gallicum, symbiovars gallicum and phaseoli, symbionts associated to common bean (Phaseolus vulgaris).</title>
        <authorList>
            <person name="Bustos P."/>
            <person name="Santamaria R.I."/>
            <person name="Perez-Carrascal O.M."/>
            <person name="Juarez S."/>
            <person name="Lozano L."/>
            <person name="Martinez-Flores I."/>
            <person name="Martinez-Romero E."/>
            <person name="Cevallos M."/>
            <person name="Romero D."/>
            <person name="Davila G."/>
            <person name="Gonzalez V."/>
        </authorList>
    </citation>
    <scope>NUCLEOTIDE SEQUENCE [LARGE SCALE GENOMIC DNA]</scope>
    <source>
        <strain evidence="3 4">8C-3</strain>
        <plasmid evidence="4">Plasmid prsp8c3c</plasmid>
    </source>
</reference>
<dbReference type="AlphaFoldDB" id="A0A1L5PIA9"/>
<dbReference type="InterPro" id="IPR053167">
    <property type="entry name" value="Spore_coat_component"/>
</dbReference>
<keyword evidence="1" id="KW-0732">Signal</keyword>
<feature type="signal peptide" evidence="1">
    <location>
        <begin position="1"/>
        <end position="19"/>
    </location>
</feature>
<accession>A0A1L5PIA9</accession>
<evidence type="ECO:0000256" key="1">
    <source>
        <dbReference type="SAM" id="SignalP"/>
    </source>
</evidence>
<keyword evidence="3" id="KW-0167">Capsid protein</keyword>
<protein>
    <submittedName>
        <fullName evidence="3">Spore coat protein U</fullName>
    </submittedName>
</protein>
<name>A0A1L5PIA9_RHIET</name>
<dbReference type="PANTHER" id="PTHR37089">
    <property type="entry name" value="PROTEIN U-RELATED"/>
    <property type="match status" value="1"/>
</dbReference>
<sequence length="313" mass="32073">MLRTIGLLLFLLLPSLSFAQSCSFSTSNMNFSAVDTLSGNQVNSTATISVNCTGTPLQRILLCPNLGAGSGGASSATARQMLNGGNSLNYQLYADSARSVIWGSYSWAYAARSPAYALTLSALGAASGTITVYGAVLGSQPAAATGTYLSSFSGTHAPFRYRYTTNSNCNAASGTSATTSFSVNASVAANCLVSVQNIDFGTRGVLNANVDSTGSVTATCTPGTTYTISLNGGATNSAPTARKMSRGSETVTYGLYKDVDRSQPWGDATTPGSTVAGTGNGADQVLTVYGRVPPQDTPNPGTYTDTVVVTLTY</sequence>
<feature type="domain" description="Spore coat protein U/FanG" evidence="2">
    <location>
        <begin position="178"/>
        <end position="310"/>
    </location>
</feature>
<evidence type="ECO:0000259" key="2">
    <source>
        <dbReference type="Pfam" id="PF05229"/>
    </source>
</evidence>
<gene>
    <name evidence="3" type="ORF">AM571_PC02042</name>
</gene>
<keyword evidence="3" id="KW-0614">Plasmid</keyword>
<keyword evidence="3" id="KW-0946">Virion</keyword>